<accession>A0ABX8EM86</accession>
<dbReference type="EMBL" id="CP075371">
    <property type="protein sequence ID" value="QVT81476.1"/>
    <property type="molecule type" value="Genomic_DNA"/>
</dbReference>
<organism evidence="2 3">
    <name type="scientific">Nocardioides aquaticus</name>
    <dbReference type="NCBI Taxonomy" id="160826"/>
    <lineage>
        <taxon>Bacteria</taxon>
        <taxon>Bacillati</taxon>
        <taxon>Actinomycetota</taxon>
        <taxon>Actinomycetes</taxon>
        <taxon>Propionibacteriales</taxon>
        <taxon>Nocardioidaceae</taxon>
        <taxon>Nocardioides</taxon>
    </lineage>
</organism>
<gene>
    <name evidence="2" type="primary">relA_2</name>
    <name evidence="2" type="ORF">ENKNEFLB_03886</name>
</gene>
<evidence type="ECO:0000313" key="3">
    <source>
        <dbReference type="Proteomes" id="UP000679307"/>
    </source>
</evidence>
<name>A0ABX8EM86_9ACTN</name>
<dbReference type="InterPro" id="IPR006674">
    <property type="entry name" value="HD_domain"/>
</dbReference>
<dbReference type="Pfam" id="PF01966">
    <property type="entry name" value="HD"/>
    <property type="match status" value="1"/>
</dbReference>
<evidence type="ECO:0000313" key="2">
    <source>
        <dbReference type="EMBL" id="QVT81476.1"/>
    </source>
</evidence>
<reference evidence="2 3" key="1">
    <citation type="submission" date="2021-05" db="EMBL/GenBank/DDBJ databases">
        <title>Complete genome of Nocardioides aquaticus KCTC 9944T isolated from meromictic and hypersaline Ekho Lake, Antarctica.</title>
        <authorList>
            <person name="Hwang K."/>
            <person name="Kim K.M."/>
            <person name="Choe H."/>
        </authorList>
    </citation>
    <scope>NUCLEOTIDE SEQUENCE [LARGE SCALE GENOMIC DNA]</scope>
    <source>
        <strain evidence="2 3">KCTC 9944</strain>
    </source>
</reference>
<evidence type="ECO:0000259" key="1">
    <source>
        <dbReference type="Pfam" id="PF01966"/>
    </source>
</evidence>
<feature type="domain" description="HD" evidence="1">
    <location>
        <begin position="31"/>
        <end position="136"/>
    </location>
</feature>
<proteinExistence type="predicted"/>
<sequence>MDLDDVRALAREAHAGQRDKQGRDYYEAHLEPIARALREHGIDAEMAGLLHDIIEDTHHTATSLSDLGVPQAVVDAVVSVTKVEGEHYDDTIARAAAHPLGRVVKLADNAHNLASNPALAETEPAKAAKLKDKYERARATLLAAGPELR</sequence>
<dbReference type="SUPFAM" id="SSF109604">
    <property type="entry name" value="HD-domain/PDEase-like"/>
    <property type="match status" value="1"/>
</dbReference>
<dbReference type="Proteomes" id="UP000679307">
    <property type="component" value="Chromosome"/>
</dbReference>
<keyword evidence="3" id="KW-1185">Reference proteome</keyword>
<protein>
    <submittedName>
        <fullName evidence="2">Bifunctional (P)ppGpp synthase/hydrolase RelA</fullName>
    </submittedName>
</protein>
<dbReference type="Gene3D" id="1.10.3210.10">
    <property type="entry name" value="Hypothetical protein af1432"/>
    <property type="match status" value="1"/>
</dbReference>
<dbReference type="RefSeq" id="WP_214056848.1">
    <property type="nucleotide sequence ID" value="NZ_BAAAHS010000011.1"/>
</dbReference>